<evidence type="ECO:0000256" key="1">
    <source>
        <dbReference type="ARBA" id="ARBA00004141"/>
    </source>
</evidence>
<sequence>MGLDLIRDATVGQILNYVSNGRLLPYADQRPDYVVPARFLLTDARDVGLNSLPSENEEKRNSPESSGVLTPMEADRRLPGITNAVADPFLVDWEENDPDNPRNWSFRKRCFTAGNISLLTFAVYIGSAIYTSSIPGLMEEFNSSLVMGTLGLTLFILGYGIGPMFLSPIQDLPSVGRNPGYVGAFSIYLILQVPLVTAKNLNTVLAMRFLTGFFGSPALSTGGASMGDIFPPTQVPYVLGIWTLAATVGPILGPVIGGFSAQAKGWRWPILELIWLSGFTLIFLAVFLPETNGPTILLRRAKRLRKLTGNNELYTAAERAAQMKTATELTYEALVMPLILAMEPVLIFINIYSGFVYAVFYLWFEAFPIVFLGVYHFNEGVGGLPYLGFLVSSSAALGFYFLYQIYLIGPRYARAAAENKAVPPEILLEIGLLPAFFIPTSVMMFGFTAKASIHWAVPVVGAALYMPGLFLVFQAIWGYIVVSYPGNEASVMASNTLFRASIASVFPLFGRPFFINLGLRGASGLLAGVSFFLIFVYWLLMRYAPILRERSKYAIKD</sequence>
<dbReference type="PROSITE" id="PS50850">
    <property type="entry name" value="MFS"/>
    <property type="match status" value="1"/>
</dbReference>
<dbReference type="GO" id="GO:0005886">
    <property type="term" value="C:plasma membrane"/>
    <property type="evidence" value="ECO:0007669"/>
    <property type="project" value="TreeGrafter"/>
</dbReference>
<evidence type="ECO:0000313" key="9">
    <source>
        <dbReference type="Proteomes" id="UP001221142"/>
    </source>
</evidence>
<evidence type="ECO:0000256" key="2">
    <source>
        <dbReference type="ARBA" id="ARBA00022692"/>
    </source>
</evidence>
<feature type="transmembrane region" description="Helical" evidence="6">
    <location>
        <begin position="110"/>
        <end position="133"/>
    </location>
</feature>
<dbReference type="Proteomes" id="UP001221142">
    <property type="component" value="Unassembled WGS sequence"/>
</dbReference>
<feature type="transmembrane region" description="Helical" evidence="6">
    <location>
        <begin position="455"/>
        <end position="484"/>
    </location>
</feature>
<keyword evidence="4 6" id="KW-0472">Membrane</keyword>
<feature type="transmembrane region" description="Helical" evidence="6">
    <location>
        <begin position="178"/>
        <end position="197"/>
    </location>
</feature>
<gene>
    <name evidence="8" type="ORF">FB45DRAFT_1018312</name>
</gene>
<dbReference type="InterPro" id="IPR020846">
    <property type="entry name" value="MFS_dom"/>
</dbReference>
<dbReference type="PANTHER" id="PTHR23502:SF23">
    <property type="entry name" value="FLUCONAZOLE RESISTANCE PROTEIN 1"/>
    <property type="match status" value="1"/>
</dbReference>
<proteinExistence type="predicted"/>
<organism evidence="8 9">
    <name type="scientific">Roridomyces roridus</name>
    <dbReference type="NCBI Taxonomy" id="1738132"/>
    <lineage>
        <taxon>Eukaryota</taxon>
        <taxon>Fungi</taxon>
        <taxon>Dikarya</taxon>
        <taxon>Basidiomycota</taxon>
        <taxon>Agaricomycotina</taxon>
        <taxon>Agaricomycetes</taxon>
        <taxon>Agaricomycetidae</taxon>
        <taxon>Agaricales</taxon>
        <taxon>Marasmiineae</taxon>
        <taxon>Mycenaceae</taxon>
        <taxon>Roridomyces</taxon>
    </lineage>
</organism>
<dbReference type="EMBL" id="JARKIF010000001">
    <property type="protein sequence ID" value="KAJ7650947.1"/>
    <property type="molecule type" value="Genomic_DNA"/>
</dbReference>
<feature type="transmembrane region" description="Helical" evidence="6">
    <location>
        <begin position="145"/>
        <end position="166"/>
    </location>
</feature>
<feature type="transmembrane region" description="Helical" evidence="6">
    <location>
        <begin position="521"/>
        <end position="540"/>
    </location>
</feature>
<dbReference type="AlphaFoldDB" id="A0AAD7CMV8"/>
<protein>
    <submittedName>
        <fullName evidence="8">Major facilitator superfamily domain-containing protein</fullName>
    </submittedName>
</protein>
<feature type="transmembrane region" description="Helical" evidence="6">
    <location>
        <begin position="209"/>
        <end position="230"/>
    </location>
</feature>
<dbReference type="InterPro" id="IPR011701">
    <property type="entry name" value="MFS"/>
</dbReference>
<keyword evidence="3 6" id="KW-1133">Transmembrane helix</keyword>
<evidence type="ECO:0000256" key="5">
    <source>
        <dbReference type="SAM" id="MobiDB-lite"/>
    </source>
</evidence>
<keyword evidence="2 6" id="KW-0812">Transmembrane</keyword>
<comment type="caution">
    <text evidence="8">The sequence shown here is derived from an EMBL/GenBank/DDBJ whole genome shotgun (WGS) entry which is preliminary data.</text>
</comment>
<dbReference type="Gene3D" id="1.20.1250.20">
    <property type="entry name" value="MFS general substrate transporter like domains"/>
    <property type="match status" value="1"/>
</dbReference>
<feature type="transmembrane region" description="Helical" evidence="6">
    <location>
        <begin position="273"/>
        <end position="298"/>
    </location>
</feature>
<keyword evidence="9" id="KW-1185">Reference proteome</keyword>
<feature type="transmembrane region" description="Helical" evidence="6">
    <location>
        <begin position="237"/>
        <end position="261"/>
    </location>
</feature>
<dbReference type="Pfam" id="PF07690">
    <property type="entry name" value="MFS_1"/>
    <property type="match status" value="1"/>
</dbReference>
<evidence type="ECO:0000259" key="7">
    <source>
        <dbReference type="PROSITE" id="PS50850"/>
    </source>
</evidence>
<feature type="domain" description="Major facilitator superfamily (MFS) profile" evidence="7">
    <location>
        <begin position="112"/>
        <end position="545"/>
    </location>
</feature>
<comment type="subcellular location">
    <subcellularLocation>
        <location evidence="1">Membrane</location>
        <topology evidence="1">Multi-pass membrane protein</topology>
    </subcellularLocation>
</comment>
<feature type="region of interest" description="Disordered" evidence="5">
    <location>
        <begin position="50"/>
        <end position="72"/>
    </location>
</feature>
<feature type="transmembrane region" description="Helical" evidence="6">
    <location>
        <begin position="426"/>
        <end position="449"/>
    </location>
</feature>
<dbReference type="SUPFAM" id="SSF103473">
    <property type="entry name" value="MFS general substrate transporter"/>
    <property type="match status" value="1"/>
</dbReference>
<feature type="transmembrane region" description="Helical" evidence="6">
    <location>
        <begin position="384"/>
        <end position="406"/>
    </location>
</feature>
<accession>A0AAD7CMV8</accession>
<dbReference type="InterPro" id="IPR036259">
    <property type="entry name" value="MFS_trans_sf"/>
</dbReference>
<name>A0AAD7CMV8_9AGAR</name>
<dbReference type="CDD" id="cd17323">
    <property type="entry name" value="MFS_Tpo1_MDR_like"/>
    <property type="match status" value="1"/>
</dbReference>
<dbReference type="PANTHER" id="PTHR23502">
    <property type="entry name" value="MAJOR FACILITATOR SUPERFAMILY"/>
    <property type="match status" value="1"/>
</dbReference>
<evidence type="ECO:0000256" key="6">
    <source>
        <dbReference type="SAM" id="Phobius"/>
    </source>
</evidence>
<dbReference type="GO" id="GO:0015244">
    <property type="term" value="F:fluconazole transmembrane transporter activity"/>
    <property type="evidence" value="ECO:0007669"/>
    <property type="project" value="TreeGrafter"/>
</dbReference>
<reference evidence="8" key="1">
    <citation type="submission" date="2023-03" db="EMBL/GenBank/DDBJ databases">
        <title>Massive genome expansion in bonnet fungi (Mycena s.s.) driven by repeated elements and novel gene families across ecological guilds.</title>
        <authorList>
            <consortium name="Lawrence Berkeley National Laboratory"/>
            <person name="Harder C.B."/>
            <person name="Miyauchi S."/>
            <person name="Viragh M."/>
            <person name="Kuo A."/>
            <person name="Thoen E."/>
            <person name="Andreopoulos B."/>
            <person name="Lu D."/>
            <person name="Skrede I."/>
            <person name="Drula E."/>
            <person name="Henrissat B."/>
            <person name="Morin E."/>
            <person name="Kohler A."/>
            <person name="Barry K."/>
            <person name="LaButti K."/>
            <person name="Morin E."/>
            <person name="Salamov A."/>
            <person name="Lipzen A."/>
            <person name="Mereny Z."/>
            <person name="Hegedus B."/>
            <person name="Baldrian P."/>
            <person name="Stursova M."/>
            <person name="Weitz H."/>
            <person name="Taylor A."/>
            <person name="Grigoriev I.V."/>
            <person name="Nagy L.G."/>
            <person name="Martin F."/>
            <person name="Kauserud H."/>
        </authorList>
    </citation>
    <scope>NUCLEOTIDE SEQUENCE</scope>
    <source>
        <strain evidence="8">9284</strain>
    </source>
</reference>
<evidence type="ECO:0000313" key="8">
    <source>
        <dbReference type="EMBL" id="KAJ7650947.1"/>
    </source>
</evidence>
<evidence type="ECO:0000256" key="4">
    <source>
        <dbReference type="ARBA" id="ARBA00023136"/>
    </source>
</evidence>
<dbReference type="GO" id="GO:1990961">
    <property type="term" value="P:xenobiotic detoxification by transmembrane export across the plasma membrane"/>
    <property type="evidence" value="ECO:0007669"/>
    <property type="project" value="TreeGrafter"/>
</dbReference>
<evidence type="ECO:0000256" key="3">
    <source>
        <dbReference type="ARBA" id="ARBA00022989"/>
    </source>
</evidence>